<dbReference type="Proteomes" id="UP001187192">
    <property type="component" value="Unassembled WGS sequence"/>
</dbReference>
<proteinExistence type="predicted"/>
<name>A0AA88E8D6_FICCA</name>
<comment type="caution">
    <text evidence="2">The sequence shown here is derived from an EMBL/GenBank/DDBJ whole genome shotgun (WGS) entry which is preliminary data.</text>
</comment>
<evidence type="ECO:0000313" key="3">
    <source>
        <dbReference type="Proteomes" id="UP001187192"/>
    </source>
</evidence>
<reference evidence="2" key="1">
    <citation type="submission" date="2023-07" db="EMBL/GenBank/DDBJ databases">
        <title>draft genome sequence of fig (Ficus carica).</title>
        <authorList>
            <person name="Takahashi T."/>
            <person name="Nishimura K."/>
        </authorList>
    </citation>
    <scope>NUCLEOTIDE SEQUENCE</scope>
</reference>
<dbReference type="EMBL" id="BTGU01000992">
    <property type="protein sequence ID" value="GMN69991.1"/>
    <property type="molecule type" value="Genomic_DNA"/>
</dbReference>
<dbReference type="EMBL" id="BTGU01000993">
    <property type="protein sequence ID" value="GMN69992.1"/>
    <property type="molecule type" value="Genomic_DNA"/>
</dbReference>
<sequence>MHFGPKEAKSIDMKHLKYTTLSQNPWQLQCLKQKFRSFANNNMKLFDMSTLQTALSSLLSVPEGKHGHKISRKPEYMTPIVQELPI</sequence>
<keyword evidence="3" id="KW-1185">Reference proteome</keyword>
<dbReference type="AlphaFoldDB" id="A0AA88E8D6"/>
<evidence type="ECO:0000313" key="1">
    <source>
        <dbReference type="EMBL" id="GMN69991.1"/>
    </source>
</evidence>
<protein>
    <submittedName>
        <fullName evidence="2">Uncharacterized protein</fullName>
    </submittedName>
</protein>
<evidence type="ECO:0000313" key="2">
    <source>
        <dbReference type="EMBL" id="GMN69992.1"/>
    </source>
</evidence>
<organism evidence="2 3">
    <name type="scientific">Ficus carica</name>
    <name type="common">Common fig</name>
    <dbReference type="NCBI Taxonomy" id="3494"/>
    <lineage>
        <taxon>Eukaryota</taxon>
        <taxon>Viridiplantae</taxon>
        <taxon>Streptophyta</taxon>
        <taxon>Embryophyta</taxon>
        <taxon>Tracheophyta</taxon>
        <taxon>Spermatophyta</taxon>
        <taxon>Magnoliopsida</taxon>
        <taxon>eudicotyledons</taxon>
        <taxon>Gunneridae</taxon>
        <taxon>Pentapetalae</taxon>
        <taxon>rosids</taxon>
        <taxon>fabids</taxon>
        <taxon>Rosales</taxon>
        <taxon>Moraceae</taxon>
        <taxon>Ficeae</taxon>
        <taxon>Ficus</taxon>
    </lineage>
</organism>
<accession>A0AA88E8D6</accession>
<gene>
    <name evidence="1" type="ORF">TIFTF001_039036</name>
    <name evidence="2" type="ORF">TIFTF001_039038</name>
</gene>
<dbReference type="Gramene" id="FCD_00008205-RA">
    <property type="protein sequence ID" value="FCD_00008205-RA:cds"/>
    <property type="gene ID" value="FCD_00008205"/>
</dbReference>